<comment type="similarity">
    <text evidence="1 3 5">Belongs to the spermidine/spermine synthase family.</text>
</comment>
<comment type="caution">
    <text evidence="3">Lacks conserved residue(s) required for the propagation of feature annotation.</text>
</comment>
<dbReference type="PROSITE" id="PS51006">
    <property type="entry name" value="PABS_2"/>
    <property type="match status" value="1"/>
</dbReference>
<keyword evidence="3 4" id="KW-0620">Polyamine biosynthesis</keyword>
<keyword evidence="9" id="KW-1185">Reference proteome</keyword>
<gene>
    <name evidence="3" type="primary">speE</name>
    <name evidence="8" type="ordered locus">Arcpr_0174</name>
</gene>
<dbReference type="STRING" id="572546.Arcpr_0174"/>
<dbReference type="EC" id="2.5.1.16" evidence="3"/>
<dbReference type="InterPro" id="IPR037163">
    <property type="entry name" value="Spermidine_synt_N_sf"/>
</dbReference>
<dbReference type="NCBIfam" id="NF002010">
    <property type="entry name" value="PRK00811.1"/>
    <property type="match status" value="1"/>
</dbReference>
<dbReference type="InterPro" id="IPR030374">
    <property type="entry name" value="PABS"/>
</dbReference>
<dbReference type="GeneID" id="8738823"/>
<feature type="binding site" evidence="3">
    <location>
        <begin position="132"/>
        <end position="133"/>
    </location>
    <ligand>
        <name>S-methyl-5'-thioadenosine</name>
        <dbReference type="ChEBI" id="CHEBI:17509"/>
    </ligand>
</feature>
<dbReference type="GO" id="GO:0004766">
    <property type="term" value="F:spermidine synthase activity"/>
    <property type="evidence" value="ECO:0007669"/>
    <property type="project" value="UniProtKB-UniRule"/>
</dbReference>
<dbReference type="InterPro" id="IPR001045">
    <property type="entry name" value="Spermi_synthase"/>
</dbReference>
<name>D2RG20_ARCPA</name>
<organism evidence="8 9">
    <name type="scientific">Archaeoglobus profundus (strain DSM 5631 / JCM 9629 / NBRC 100127 / Av18)</name>
    <dbReference type="NCBI Taxonomy" id="572546"/>
    <lineage>
        <taxon>Archaea</taxon>
        <taxon>Methanobacteriati</taxon>
        <taxon>Methanobacteriota</taxon>
        <taxon>Archaeoglobi</taxon>
        <taxon>Archaeoglobales</taxon>
        <taxon>Archaeoglobaceae</taxon>
        <taxon>Archaeoglobus</taxon>
    </lineage>
</organism>
<comment type="function">
    <text evidence="3">Catalyzes the irreversible transfer of a propylamine group from the amino donor S-adenosylmethioninamine (decarboxy-AdoMet) to putrescine (1,4-diaminobutane) to yield spermidine.</text>
</comment>
<dbReference type="HAMAP" id="MF_00198">
    <property type="entry name" value="Spermidine_synth"/>
    <property type="match status" value="1"/>
</dbReference>
<evidence type="ECO:0000256" key="6">
    <source>
        <dbReference type="RuleBase" id="RU003837"/>
    </source>
</evidence>
<evidence type="ECO:0000256" key="5">
    <source>
        <dbReference type="RuleBase" id="RU003836"/>
    </source>
</evidence>
<dbReference type="SUPFAM" id="SSF53335">
    <property type="entry name" value="S-adenosyl-L-methionine-dependent methyltransferases"/>
    <property type="match status" value="1"/>
</dbReference>
<comment type="pathway">
    <text evidence="3">Amine and polyamine biosynthesis; spermidine biosynthesis; spermidine from putrescine: step 1/1.</text>
</comment>
<dbReference type="InterPro" id="IPR029063">
    <property type="entry name" value="SAM-dependent_MTases_sf"/>
</dbReference>
<feature type="domain" description="PABS" evidence="7">
    <location>
        <begin position="1"/>
        <end position="225"/>
    </location>
</feature>
<reference evidence="8 9" key="1">
    <citation type="journal article" date="2010" name="Stand. Genomic Sci.">
        <title>Complete genome sequence of Archaeoglobus profundus type strain (AV18).</title>
        <authorList>
            <person name="von Jan M."/>
            <person name="Lapidus A."/>
            <person name="Del Rio T.G."/>
            <person name="Copeland A."/>
            <person name="Tice H."/>
            <person name="Cheng J.F."/>
            <person name="Lucas S."/>
            <person name="Chen F."/>
            <person name="Nolan M."/>
            <person name="Goodwin L."/>
            <person name="Han C."/>
            <person name="Pitluck S."/>
            <person name="Liolios K."/>
            <person name="Ivanova N."/>
            <person name="Mavromatis K."/>
            <person name="Ovchinnikova G."/>
            <person name="Chertkov O."/>
            <person name="Pati A."/>
            <person name="Chen A."/>
            <person name="Palaniappan K."/>
            <person name="Land M."/>
            <person name="Hauser L."/>
            <person name="Chang Y.J."/>
            <person name="Jeffries C.D."/>
            <person name="Saunders E."/>
            <person name="Brettin T."/>
            <person name="Detter J.C."/>
            <person name="Chain P."/>
            <person name="Eichinger K."/>
            <person name="Huber H."/>
            <person name="Spring S."/>
            <person name="Rohde M."/>
            <person name="Goker M."/>
            <person name="Wirth R."/>
            <person name="Woyke T."/>
            <person name="Bristow J."/>
            <person name="Eisen J.A."/>
            <person name="Markowitz V."/>
            <person name="Hugenholtz P."/>
            <person name="Kyrpides N.C."/>
            <person name="Klenk H.P."/>
        </authorList>
    </citation>
    <scope>NUCLEOTIDE SEQUENCE [LARGE SCALE GENOMIC DNA]</scope>
    <source>
        <strain evidence="9">DSM 5631 / JCM 9629 / NBRC 100127 / Av18</strain>
    </source>
</reference>
<dbReference type="PaxDb" id="572546-Arcpr_0174"/>
<dbReference type="GO" id="GO:0008295">
    <property type="term" value="P:spermidine biosynthetic process"/>
    <property type="evidence" value="ECO:0007669"/>
    <property type="project" value="UniProtKB-UniRule"/>
</dbReference>
<dbReference type="Gene3D" id="3.40.50.150">
    <property type="entry name" value="Vaccinia Virus protein VP39"/>
    <property type="match status" value="1"/>
</dbReference>
<feature type="binding site" evidence="3">
    <location>
        <position position="58"/>
    </location>
    <ligand>
        <name>spermidine</name>
        <dbReference type="ChEBI" id="CHEBI:57834"/>
    </ligand>
</feature>
<dbReference type="CDD" id="cd02440">
    <property type="entry name" value="AdoMet_MTases"/>
    <property type="match status" value="1"/>
</dbReference>
<dbReference type="HOGENOM" id="CLU_048199_0_0_2"/>
<dbReference type="KEGG" id="apo:Arcpr_0174"/>
<sequence>MEFVERYNGSGLLIEVEKILYEFKGVQHIQIFQTKSFGKMLVLDGKIQLTEKDESFYHEMLVHPAMLMHENPEKVLVIGGGDGGAVREVLKHDPKEVVMVEIDENVVKACKEYIGIDRGALEDPRVKVLFEDGLEFVKSCKDKFDVIIVDGTDPNPISQALISSEFYRDCAKICDYFVTQSQSPFAQPDYFKSIYKNARFKNKAVYLGFVPTYPHGLWSYLIASDRREIVLDLNVIKERFENRKIETVYYTPEVHISAFALPRWIVNLIS</sequence>
<dbReference type="UniPathway" id="UPA00248">
    <property type="reaction ID" value="UER00314"/>
</dbReference>
<dbReference type="PANTHER" id="PTHR11558:SF11">
    <property type="entry name" value="SPERMIDINE SYNTHASE"/>
    <property type="match status" value="1"/>
</dbReference>
<evidence type="ECO:0000256" key="3">
    <source>
        <dbReference type="HAMAP-Rule" id="MF_00198"/>
    </source>
</evidence>
<dbReference type="InterPro" id="IPR030373">
    <property type="entry name" value="PABS_CS"/>
</dbReference>
<protein>
    <recommendedName>
        <fullName evidence="3">Polyamine aminopropyltransferase</fullName>
    </recommendedName>
    <alternativeName>
        <fullName evidence="3">Putrescine aminopropyltransferase</fullName>
        <shortName evidence="3">PAPT</shortName>
    </alternativeName>
    <alternativeName>
        <fullName evidence="3">Spermidine synthase</fullName>
        <shortName evidence="3">SPDS</shortName>
        <shortName evidence="3">SPDSY</shortName>
        <ecNumber evidence="3">2.5.1.16</ecNumber>
    </alternativeName>
</protein>
<dbReference type="InterPro" id="IPR035246">
    <property type="entry name" value="Spermidine_synt_N"/>
</dbReference>
<evidence type="ECO:0000256" key="1">
    <source>
        <dbReference type="ARBA" id="ARBA00007867"/>
    </source>
</evidence>
<evidence type="ECO:0000313" key="8">
    <source>
        <dbReference type="EMBL" id="ADB57245.1"/>
    </source>
</evidence>
<evidence type="ECO:0000313" key="9">
    <source>
        <dbReference type="Proteomes" id="UP000001901"/>
    </source>
</evidence>
<evidence type="ECO:0000259" key="7">
    <source>
        <dbReference type="PROSITE" id="PS51006"/>
    </source>
</evidence>
<dbReference type="Gene3D" id="2.30.140.10">
    <property type="entry name" value="Spermidine synthase, tetramerisation domain"/>
    <property type="match status" value="1"/>
</dbReference>
<dbReference type="EMBL" id="CP001857">
    <property type="protein sequence ID" value="ADB57245.1"/>
    <property type="molecule type" value="Genomic_DNA"/>
</dbReference>
<feature type="binding site" evidence="3">
    <location>
        <position position="27"/>
    </location>
    <ligand>
        <name>S-methyl-5'-thioadenosine</name>
        <dbReference type="ChEBI" id="CHEBI:17509"/>
    </ligand>
</feature>
<dbReference type="PROSITE" id="PS01330">
    <property type="entry name" value="PABS_1"/>
    <property type="match status" value="1"/>
</dbReference>
<feature type="active site" description="Proton acceptor" evidence="3 4">
    <location>
        <position position="150"/>
    </location>
</feature>
<dbReference type="eggNOG" id="arCOG00050">
    <property type="taxonomic scope" value="Archaea"/>
</dbReference>
<comment type="subunit">
    <text evidence="3">Homodimer or homotetramer.</text>
</comment>
<accession>D2RG20</accession>
<dbReference type="Pfam" id="PF01564">
    <property type="entry name" value="Spermine_synth"/>
    <property type="match status" value="1"/>
</dbReference>
<keyword evidence="2 3" id="KW-0808">Transferase</keyword>
<proteinExistence type="inferred from homology"/>
<dbReference type="Proteomes" id="UP000001901">
    <property type="component" value="Chromosome"/>
</dbReference>
<feature type="binding site" evidence="3">
    <location>
        <position position="101"/>
    </location>
    <ligand>
        <name>S-methyl-5'-thioadenosine</name>
        <dbReference type="ChEBI" id="CHEBI:17509"/>
    </ligand>
</feature>
<dbReference type="AlphaFoldDB" id="D2RG20"/>
<dbReference type="OrthoDB" id="10538at2157"/>
<evidence type="ECO:0000256" key="4">
    <source>
        <dbReference type="PROSITE-ProRule" id="PRU00354"/>
    </source>
</evidence>
<evidence type="ECO:0000256" key="2">
    <source>
        <dbReference type="ARBA" id="ARBA00022679"/>
    </source>
</evidence>
<dbReference type="RefSeq" id="WP_012939581.1">
    <property type="nucleotide sequence ID" value="NC_013741.1"/>
</dbReference>
<feature type="binding site" evidence="3">
    <location>
        <position position="82"/>
    </location>
    <ligand>
        <name>spermidine</name>
        <dbReference type="ChEBI" id="CHEBI:57834"/>
    </ligand>
</feature>
<dbReference type="NCBIfam" id="TIGR00417">
    <property type="entry name" value="speE"/>
    <property type="match status" value="1"/>
</dbReference>
<dbReference type="PANTHER" id="PTHR11558">
    <property type="entry name" value="SPERMIDINE/SPERMINE SYNTHASE"/>
    <property type="match status" value="1"/>
</dbReference>
<comment type="catalytic activity">
    <reaction evidence="3 6">
        <text>S-adenosyl 3-(methylsulfanyl)propylamine + putrescine = S-methyl-5'-thioadenosine + spermidine + H(+)</text>
        <dbReference type="Rhea" id="RHEA:12721"/>
        <dbReference type="ChEBI" id="CHEBI:15378"/>
        <dbReference type="ChEBI" id="CHEBI:17509"/>
        <dbReference type="ChEBI" id="CHEBI:57443"/>
        <dbReference type="ChEBI" id="CHEBI:57834"/>
        <dbReference type="ChEBI" id="CHEBI:326268"/>
        <dbReference type="EC" id="2.5.1.16"/>
    </reaction>
</comment>
<dbReference type="Pfam" id="PF17284">
    <property type="entry name" value="Spermine_synt_N"/>
    <property type="match status" value="1"/>
</dbReference>
<keyword evidence="3 6" id="KW-0745">Spermidine biosynthesis</keyword>